<comment type="subunit">
    <text evidence="2">Heterotrimer of A, B and C subunits.</text>
</comment>
<comment type="similarity">
    <text evidence="1">Belongs to the GatC family.</text>
</comment>
<comment type="caution">
    <text evidence="6">The sequence shown here is derived from an EMBL/GenBank/DDBJ whole genome shotgun (WGS) entry which is preliminary data.</text>
</comment>
<dbReference type="GO" id="GO:0006450">
    <property type="term" value="P:regulation of translational fidelity"/>
    <property type="evidence" value="ECO:0007669"/>
    <property type="project" value="InterPro"/>
</dbReference>
<comment type="function">
    <text evidence="3">Allows the formation of correctly charged Asn-tRNA(Asn) or Gln-tRNA(Gln) through the transamidation of misacylated Asp-tRNA(Asn) or Glu-tRNA(Gln) in organisms which lack either or both of asparaginyl-tRNA or glutaminyl-tRNA synthetases. The reaction takes place in the presence of glutamine and ATP through an activated phospho-Asp-tRNA(Asn) or phospho-Glu-tRNA(Gln).</text>
</comment>
<dbReference type="NCBIfam" id="TIGR00135">
    <property type="entry name" value="gatC"/>
    <property type="match status" value="1"/>
</dbReference>
<dbReference type="Pfam" id="PF02686">
    <property type="entry name" value="GatC"/>
    <property type="match status" value="1"/>
</dbReference>
<keyword evidence="7" id="KW-1185">Reference proteome</keyword>
<protein>
    <submittedName>
        <fullName evidence="6">Asp-tRNA(Asn)/Glu-tRNA(Gln) amidotransferase GatCAB subunit C</fullName>
    </submittedName>
</protein>
<gene>
    <name evidence="6" type="primary">gatC</name>
    <name evidence="6" type="ORF">EF514_05610</name>
</gene>
<dbReference type="RefSeq" id="WP_127724449.1">
    <property type="nucleotide sequence ID" value="NZ_RLIH01000006.1"/>
</dbReference>
<dbReference type="SUPFAM" id="SSF141000">
    <property type="entry name" value="Glu-tRNAGln amidotransferase C subunit"/>
    <property type="match status" value="1"/>
</dbReference>
<dbReference type="InterPro" id="IPR003837">
    <property type="entry name" value="GatC"/>
</dbReference>
<evidence type="ECO:0000256" key="3">
    <source>
        <dbReference type="ARBA" id="ARBA00024799"/>
    </source>
</evidence>
<reference evidence="6 7" key="1">
    <citation type="submission" date="2018-11" db="EMBL/GenBank/DDBJ databases">
        <title>Genome sequencing and assembly of Anaerosphaera sp. nov., GS7-6-2.</title>
        <authorList>
            <person name="Rettenmaier R."/>
            <person name="Liebl W."/>
            <person name="Zverlov V."/>
        </authorList>
    </citation>
    <scope>NUCLEOTIDE SEQUENCE [LARGE SCALE GENOMIC DNA]</scope>
    <source>
        <strain evidence="6 7">GS7-6-2</strain>
    </source>
</reference>
<dbReference type="EMBL" id="RLIH01000006">
    <property type="protein sequence ID" value="RVU54796.1"/>
    <property type="molecule type" value="Genomic_DNA"/>
</dbReference>
<evidence type="ECO:0000256" key="4">
    <source>
        <dbReference type="ARBA" id="ARBA00047380"/>
    </source>
</evidence>
<name>A0A437S707_9FIRM</name>
<dbReference type="Proteomes" id="UP000288812">
    <property type="component" value="Unassembled WGS sequence"/>
</dbReference>
<dbReference type="InterPro" id="IPR036113">
    <property type="entry name" value="Asp/Glu-ADT_sf_sub_c"/>
</dbReference>
<keyword evidence="6" id="KW-0808">Transferase</keyword>
<dbReference type="AlphaFoldDB" id="A0A437S707"/>
<evidence type="ECO:0000256" key="5">
    <source>
        <dbReference type="ARBA" id="ARBA00047913"/>
    </source>
</evidence>
<evidence type="ECO:0000256" key="1">
    <source>
        <dbReference type="ARBA" id="ARBA00010757"/>
    </source>
</evidence>
<organism evidence="6 7">
    <name type="scientific">Anaerosphaera multitolerans</name>
    <dbReference type="NCBI Taxonomy" id="2487351"/>
    <lineage>
        <taxon>Bacteria</taxon>
        <taxon>Bacillati</taxon>
        <taxon>Bacillota</taxon>
        <taxon>Tissierellia</taxon>
        <taxon>Tissierellales</taxon>
        <taxon>Peptoniphilaceae</taxon>
        <taxon>Anaerosphaera</taxon>
    </lineage>
</organism>
<proteinExistence type="inferred from homology"/>
<dbReference type="Gene3D" id="1.10.20.60">
    <property type="entry name" value="Glu-tRNAGln amidotransferase C subunit, N-terminal domain"/>
    <property type="match status" value="1"/>
</dbReference>
<evidence type="ECO:0000256" key="2">
    <source>
        <dbReference type="ARBA" id="ARBA00011123"/>
    </source>
</evidence>
<evidence type="ECO:0000313" key="7">
    <source>
        <dbReference type="Proteomes" id="UP000288812"/>
    </source>
</evidence>
<dbReference type="OrthoDB" id="9813938at2"/>
<comment type="catalytic activity">
    <reaction evidence="5">
        <text>L-glutamyl-tRNA(Gln) + L-glutamine + ATP + H2O = L-glutaminyl-tRNA(Gln) + L-glutamate + ADP + phosphate + H(+)</text>
        <dbReference type="Rhea" id="RHEA:17521"/>
        <dbReference type="Rhea" id="RHEA-COMP:9681"/>
        <dbReference type="Rhea" id="RHEA-COMP:9684"/>
        <dbReference type="ChEBI" id="CHEBI:15377"/>
        <dbReference type="ChEBI" id="CHEBI:15378"/>
        <dbReference type="ChEBI" id="CHEBI:29985"/>
        <dbReference type="ChEBI" id="CHEBI:30616"/>
        <dbReference type="ChEBI" id="CHEBI:43474"/>
        <dbReference type="ChEBI" id="CHEBI:58359"/>
        <dbReference type="ChEBI" id="CHEBI:78520"/>
        <dbReference type="ChEBI" id="CHEBI:78521"/>
        <dbReference type="ChEBI" id="CHEBI:456216"/>
    </reaction>
</comment>
<evidence type="ECO:0000313" key="6">
    <source>
        <dbReference type="EMBL" id="RVU54796.1"/>
    </source>
</evidence>
<dbReference type="GO" id="GO:0016740">
    <property type="term" value="F:transferase activity"/>
    <property type="evidence" value="ECO:0007669"/>
    <property type="project" value="UniProtKB-KW"/>
</dbReference>
<accession>A0A437S707</accession>
<comment type="catalytic activity">
    <reaction evidence="4">
        <text>L-aspartyl-tRNA(Asn) + L-glutamine + ATP + H2O = L-asparaginyl-tRNA(Asn) + L-glutamate + ADP + phosphate + 2 H(+)</text>
        <dbReference type="Rhea" id="RHEA:14513"/>
        <dbReference type="Rhea" id="RHEA-COMP:9674"/>
        <dbReference type="Rhea" id="RHEA-COMP:9677"/>
        <dbReference type="ChEBI" id="CHEBI:15377"/>
        <dbReference type="ChEBI" id="CHEBI:15378"/>
        <dbReference type="ChEBI" id="CHEBI:29985"/>
        <dbReference type="ChEBI" id="CHEBI:30616"/>
        <dbReference type="ChEBI" id="CHEBI:43474"/>
        <dbReference type="ChEBI" id="CHEBI:58359"/>
        <dbReference type="ChEBI" id="CHEBI:78515"/>
        <dbReference type="ChEBI" id="CHEBI:78516"/>
        <dbReference type="ChEBI" id="CHEBI:456216"/>
    </reaction>
</comment>
<sequence>MDRKEIKHIADIAQIDFSDEELEKFEDSFIETMGLINKIREIETEELEETFRVIDAVNNLREDEVGESLTQEKAVENTVDSKYGYFNIVKFVE</sequence>